<evidence type="ECO:0000313" key="4">
    <source>
        <dbReference type="Proteomes" id="UP000824164"/>
    </source>
</evidence>
<reference evidence="3" key="1">
    <citation type="submission" date="2020-10" db="EMBL/GenBank/DDBJ databases">
        <authorList>
            <person name="Gilroy R."/>
        </authorList>
    </citation>
    <scope>NUCLEOTIDE SEQUENCE</scope>
    <source>
        <strain evidence="3">CHK187-14744</strain>
    </source>
</reference>
<evidence type="ECO:0000256" key="1">
    <source>
        <dbReference type="SAM" id="Phobius"/>
    </source>
</evidence>
<evidence type="ECO:0000259" key="2">
    <source>
        <dbReference type="Pfam" id="PF14501"/>
    </source>
</evidence>
<keyword evidence="1" id="KW-0472">Membrane</keyword>
<dbReference type="PANTHER" id="PTHR40448:SF1">
    <property type="entry name" value="TWO-COMPONENT SENSOR HISTIDINE KINASE"/>
    <property type="match status" value="1"/>
</dbReference>
<dbReference type="PANTHER" id="PTHR40448">
    <property type="entry name" value="TWO-COMPONENT SENSOR HISTIDINE KINASE"/>
    <property type="match status" value="1"/>
</dbReference>
<dbReference type="CDD" id="cd16935">
    <property type="entry name" value="HATPase_AgrC-ComD-like"/>
    <property type="match status" value="1"/>
</dbReference>
<feature type="transmembrane region" description="Helical" evidence="1">
    <location>
        <begin position="87"/>
        <end position="111"/>
    </location>
</feature>
<dbReference type="EMBL" id="DVLT01000038">
    <property type="protein sequence ID" value="HIU02724.1"/>
    <property type="molecule type" value="Genomic_DNA"/>
</dbReference>
<comment type="caution">
    <text evidence="3">The sequence shown here is derived from an EMBL/GenBank/DDBJ whole genome shotgun (WGS) entry which is preliminary data.</text>
</comment>
<reference evidence="3" key="2">
    <citation type="journal article" date="2021" name="PeerJ">
        <title>Extensive microbial diversity within the chicken gut microbiome revealed by metagenomics and culture.</title>
        <authorList>
            <person name="Gilroy R."/>
            <person name="Ravi A."/>
            <person name="Getino M."/>
            <person name="Pursley I."/>
            <person name="Horton D.L."/>
            <person name="Alikhan N.F."/>
            <person name="Baker D."/>
            <person name="Gharbi K."/>
            <person name="Hall N."/>
            <person name="Watson M."/>
            <person name="Adriaenssens E.M."/>
            <person name="Foster-Nyarko E."/>
            <person name="Jarju S."/>
            <person name="Secka A."/>
            <person name="Antonio M."/>
            <person name="Oren A."/>
            <person name="Chaudhuri R.R."/>
            <person name="La Ragione R."/>
            <person name="Hildebrand F."/>
            <person name="Pallen M.J."/>
        </authorList>
    </citation>
    <scope>NUCLEOTIDE SEQUENCE</scope>
    <source>
        <strain evidence="3">CHK187-14744</strain>
    </source>
</reference>
<dbReference type="GO" id="GO:0042802">
    <property type="term" value="F:identical protein binding"/>
    <property type="evidence" value="ECO:0007669"/>
    <property type="project" value="TreeGrafter"/>
</dbReference>
<keyword evidence="1" id="KW-1133">Transmembrane helix</keyword>
<dbReference type="Pfam" id="PF14501">
    <property type="entry name" value="HATPase_c_5"/>
    <property type="match status" value="1"/>
</dbReference>
<feature type="transmembrane region" description="Helical" evidence="1">
    <location>
        <begin position="7"/>
        <end position="29"/>
    </location>
</feature>
<name>A0A9D1HGW0_9FIRM</name>
<proteinExistence type="predicted"/>
<evidence type="ECO:0000313" key="3">
    <source>
        <dbReference type="EMBL" id="HIU02724.1"/>
    </source>
</evidence>
<dbReference type="InterPro" id="IPR032834">
    <property type="entry name" value="NatK-like_C"/>
</dbReference>
<organism evidence="3 4">
    <name type="scientific">Candidatus Onthocola gallistercoris</name>
    <dbReference type="NCBI Taxonomy" id="2840876"/>
    <lineage>
        <taxon>Bacteria</taxon>
        <taxon>Bacillati</taxon>
        <taxon>Bacillota</taxon>
        <taxon>Bacilli</taxon>
        <taxon>Candidatus Onthocola</taxon>
    </lineage>
</organism>
<feature type="transmembrane region" description="Helical" evidence="1">
    <location>
        <begin position="192"/>
        <end position="212"/>
    </location>
</feature>
<gene>
    <name evidence="3" type="ORF">IAB63_05675</name>
</gene>
<keyword evidence="1" id="KW-0812">Transmembrane</keyword>
<dbReference type="AlphaFoldDB" id="A0A9D1HGW0"/>
<feature type="transmembrane region" description="Helical" evidence="1">
    <location>
        <begin position="131"/>
        <end position="149"/>
    </location>
</feature>
<accession>A0A9D1HGW0</accession>
<dbReference type="Gene3D" id="3.30.565.10">
    <property type="entry name" value="Histidine kinase-like ATPase, C-terminal domain"/>
    <property type="match status" value="1"/>
</dbReference>
<feature type="transmembrane region" description="Helical" evidence="1">
    <location>
        <begin position="41"/>
        <end position="67"/>
    </location>
</feature>
<sequence length="436" mass="50463">MSLFYAIWEFVYCFAELFVTWRLLSAIFLLPHRVREDWKAFLWFVPLGIIQGVNAQGVMMSIAILYINIAYMTVLYVKKAETDKKDVLLIVATVCSSFYLFRLATIHLIGFLLDIGEFGRYLYMEHSIERLLVQLFQIVCLAILSGGLTHHFEKSPFDMECWRWTLLLVTVTENLAVIYFQGIFINYQWKDILQDVLLLSFVLHILATLVLAKFQWRYQKMRLDTADIRNAEILDKYHQLEEVQKAQASMLHDLRNYLVVLNGEISMGNREAAKRTLRDIIDTVPNVEPKTYTGHGVIDWLLRVKSAEAAEKGVEMFIAGDKVGELAITELEICTLLGNLLDNAVEAAQKAPEKWVDVEIWREKDLLFLNVGNSLAEPPKQSGRYFLTSKQDKMHHGIGLRNVDRVVRKYSGKLNFKVDEERFDAEVILNAKRRQE</sequence>
<feature type="transmembrane region" description="Helical" evidence="1">
    <location>
        <begin position="161"/>
        <end position="180"/>
    </location>
</feature>
<protein>
    <submittedName>
        <fullName evidence="3">GHKL domain-containing protein</fullName>
    </submittedName>
</protein>
<dbReference type="SUPFAM" id="SSF55874">
    <property type="entry name" value="ATPase domain of HSP90 chaperone/DNA topoisomerase II/histidine kinase"/>
    <property type="match status" value="1"/>
</dbReference>
<feature type="domain" description="Sensor histidine kinase NatK-like C-terminal" evidence="2">
    <location>
        <begin position="331"/>
        <end position="429"/>
    </location>
</feature>
<dbReference type="Proteomes" id="UP000824164">
    <property type="component" value="Unassembled WGS sequence"/>
</dbReference>
<dbReference type="InterPro" id="IPR036890">
    <property type="entry name" value="HATPase_C_sf"/>
</dbReference>